<dbReference type="Pfam" id="PF13177">
    <property type="entry name" value="DNA_pol3_delta2"/>
    <property type="match status" value="1"/>
</dbReference>
<dbReference type="InterPro" id="IPR050238">
    <property type="entry name" value="DNA_Rep/Repair_Clamp_Loader"/>
</dbReference>
<proteinExistence type="predicted"/>
<dbReference type="Proteomes" id="UP000316292">
    <property type="component" value="Unassembled WGS sequence"/>
</dbReference>
<dbReference type="EMBL" id="VBOV01000013">
    <property type="protein sequence ID" value="TMQ61872.1"/>
    <property type="molecule type" value="Genomic_DNA"/>
</dbReference>
<dbReference type="Proteomes" id="UP000320913">
    <property type="component" value="Unassembled WGS sequence"/>
</dbReference>
<dbReference type="AlphaFoldDB" id="A0A538SB09"/>
<dbReference type="InterPro" id="IPR027417">
    <property type="entry name" value="P-loop_NTPase"/>
</dbReference>
<reference evidence="3 4" key="1">
    <citation type="journal article" date="2019" name="Nat. Microbiol.">
        <title>Mediterranean grassland soil C-N compound turnover is dependent on rainfall and depth, and is mediated by genomically divergent microorganisms.</title>
        <authorList>
            <person name="Diamond S."/>
            <person name="Andeer P.F."/>
            <person name="Li Z."/>
            <person name="Crits-Christoph A."/>
            <person name="Burstein D."/>
            <person name="Anantharaman K."/>
            <person name="Lane K.R."/>
            <person name="Thomas B.C."/>
            <person name="Pan C."/>
            <person name="Northen T.R."/>
            <person name="Banfield J.F."/>
        </authorList>
    </citation>
    <scope>NUCLEOTIDE SEQUENCE [LARGE SCALE GENOMIC DNA]</scope>
    <source>
        <strain evidence="1">WS_1</strain>
        <strain evidence="2">WS_5</strain>
    </source>
</reference>
<comment type="caution">
    <text evidence="1">The sequence shown here is derived from an EMBL/GenBank/DDBJ whole genome shotgun (WGS) entry which is preliminary data.</text>
</comment>
<evidence type="ECO:0000313" key="3">
    <source>
        <dbReference type="Proteomes" id="UP000316292"/>
    </source>
</evidence>
<accession>A0A538SB09</accession>
<evidence type="ECO:0000313" key="2">
    <source>
        <dbReference type="EMBL" id="TMQ61872.1"/>
    </source>
</evidence>
<protein>
    <recommendedName>
        <fullName evidence="5">DNA polymerase III subunit delta</fullName>
    </recommendedName>
</protein>
<sequence length="378" mass="41467">MAETLRGQDEALTLLRAALHTGHTGHAYLFHGPSGVGKTRAALEFARALLCDARRPDGSPCDTCESCRMVLELRHPDLELLVPLPSFSSEGRTERQAEEARAEARALIRARLVSDPYFLPIFAKPVAHSVEDLARAKQFLSMTACREGGAKVLIVKRAEAMTPPAAHAFLKILEEPQPNRVLVLGTRQVSGLLPTIQSRCLHLRFRPLSTEWIASVLAARGVAEPVARLAAATADGSLGKALQHFETPMDVPGKGPLDPAEFSRLRTAALDLLVDPKEAAVLGPLRKGRLDRDRSRFLAAVSLALHYYRDVLRFVLMGEKTELVNEDLRRRISVDARALTVDSLTRRVRDLEEIAEAVQTNVTIPYAVASAQYRMGVG</sequence>
<gene>
    <name evidence="1" type="ORF">E6K71_06940</name>
    <name evidence="2" type="ORF">E6K75_00630</name>
</gene>
<dbReference type="EMBL" id="VBOR01000071">
    <property type="protein sequence ID" value="TMQ48561.1"/>
    <property type="molecule type" value="Genomic_DNA"/>
</dbReference>
<organism evidence="1 3">
    <name type="scientific">Eiseniibacteriota bacterium</name>
    <dbReference type="NCBI Taxonomy" id="2212470"/>
    <lineage>
        <taxon>Bacteria</taxon>
        <taxon>Candidatus Eiseniibacteriota</taxon>
    </lineage>
</organism>
<evidence type="ECO:0000313" key="1">
    <source>
        <dbReference type="EMBL" id="TMQ48561.1"/>
    </source>
</evidence>
<dbReference type="Gene3D" id="3.40.50.300">
    <property type="entry name" value="P-loop containing nucleotide triphosphate hydrolases"/>
    <property type="match status" value="1"/>
</dbReference>
<evidence type="ECO:0000313" key="4">
    <source>
        <dbReference type="Proteomes" id="UP000320913"/>
    </source>
</evidence>
<evidence type="ECO:0008006" key="5">
    <source>
        <dbReference type="Google" id="ProtNLM"/>
    </source>
</evidence>
<dbReference type="GO" id="GO:0006261">
    <property type="term" value="P:DNA-templated DNA replication"/>
    <property type="evidence" value="ECO:0007669"/>
    <property type="project" value="TreeGrafter"/>
</dbReference>
<dbReference type="SUPFAM" id="SSF52540">
    <property type="entry name" value="P-loop containing nucleoside triphosphate hydrolases"/>
    <property type="match status" value="1"/>
</dbReference>
<dbReference type="PANTHER" id="PTHR11669">
    <property type="entry name" value="REPLICATION FACTOR C / DNA POLYMERASE III GAMMA-TAU SUBUNIT"/>
    <property type="match status" value="1"/>
</dbReference>
<name>A0A538SB09_UNCEI</name>
<dbReference type="PANTHER" id="PTHR11669:SF8">
    <property type="entry name" value="DNA POLYMERASE III SUBUNIT DELTA"/>
    <property type="match status" value="1"/>
</dbReference>